<reference evidence="2" key="3">
    <citation type="submission" date="2015-04" db="UniProtKB">
        <authorList>
            <consortium name="EnsemblPlants"/>
        </authorList>
    </citation>
    <scope>IDENTIFICATION</scope>
    <source>
        <strain evidence="2">cv. Jemalong A17</strain>
    </source>
</reference>
<dbReference type="EMBL" id="CM001219">
    <property type="protein sequence ID" value="AES70403.1"/>
    <property type="molecule type" value="Genomic_DNA"/>
</dbReference>
<evidence type="ECO:0000313" key="1">
    <source>
        <dbReference type="EMBL" id="AES70403.1"/>
    </source>
</evidence>
<dbReference type="AlphaFoldDB" id="G7J006"/>
<keyword evidence="3" id="KW-1185">Reference proteome</keyword>
<organism evidence="1 3">
    <name type="scientific">Medicago truncatula</name>
    <name type="common">Barrel medic</name>
    <name type="synonym">Medicago tribuloides</name>
    <dbReference type="NCBI Taxonomy" id="3880"/>
    <lineage>
        <taxon>Eukaryota</taxon>
        <taxon>Viridiplantae</taxon>
        <taxon>Streptophyta</taxon>
        <taxon>Embryophyta</taxon>
        <taxon>Tracheophyta</taxon>
        <taxon>Spermatophyta</taxon>
        <taxon>Magnoliopsida</taxon>
        <taxon>eudicotyledons</taxon>
        <taxon>Gunneridae</taxon>
        <taxon>Pentapetalae</taxon>
        <taxon>rosids</taxon>
        <taxon>fabids</taxon>
        <taxon>Fabales</taxon>
        <taxon>Fabaceae</taxon>
        <taxon>Papilionoideae</taxon>
        <taxon>50 kb inversion clade</taxon>
        <taxon>NPAAA clade</taxon>
        <taxon>Hologalegina</taxon>
        <taxon>IRL clade</taxon>
        <taxon>Trifolieae</taxon>
        <taxon>Medicago</taxon>
    </lineage>
</organism>
<reference evidence="1 3" key="2">
    <citation type="journal article" date="2014" name="BMC Genomics">
        <title>An improved genome release (version Mt4.0) for the model legume Medicago truncatula.</title>
        <authorList>
            <person name="Tang H."/>
            <person name="Krishnakumar V."/>
            <person name="Bidwell S."/>
            <person name="Rosen B."/>
            <person name="Chan A."/>
            <person name="Zhou S."/>
            <person name="Gentzbittel L."/>
            <person name="Childs K.L."/>
            <person name="Yandell M."/>
            <person name="Gundlach H."/>
            <person name="Mayer K.F."/>
            <person name="Schwartz D.C."/>
            <person name="Town C.D."/>
        </authorList>
    </citation>
    <scope>GENOME REANNOTATION</scope>
    <source>
        <strain evidence="2 3">cv. Jemalong A17</strain>
    </source>
</reference>
<sequence length="117" mass="13091">MIYQTVVSAVHTCYNIDFMLRNMVVKMTSDREIVKEWIETVTVDVGTWTELLDAELRNELVIGYTAAGSEVEGSAVAIILSYGSSVLIYKQWLQESSWEDDPYGWVSSGDSGASLNR</sequence>
<dbReference type="Proteomes" id="UP000002051">
    <property type="component" value="Chromosome 3"/>
</dbReference>
<dbReference type="ExpressionAtlas" id="G7J006">
    <property type="expression patterns" value="differential"/>
</dbReference>
<accession>G7J006</accession>
<dbReference type="EnsemblPlants" id="AES70403">
    <property type="protein sequence ID" value="AES70403"/>
    <property type="gene ID" value="MTR_3g053770"/>
</dbReference>
<evidence type="ECO:0000313" key="3">
    <source>
        <dbReference type="Proteomes" id="UP000002051"/>
    </source>
</evidence>
<dbReference type="HOGENOM" id="CLU_168538_0_0_1"/>
<protein>
    <submittedName>
        <fullName evidence="1 2">Uncharacterized protein</fullName>
    </submittedName>
</protein>
<dbReference type="PaxDb" id="3880-AES70403"/>
<reference evidence="1 3" key="1">
    <citation type="journal article" date="2011" name="Nature">
        <title>The Medicago genome provides insight into the evolution of rhizobial symbioses.</title>
        <authorList>
            <person name="Young N.D."/>
            <person name="Debelle F."/>
            <person name="Oldroyd G.E."/>
            <person name="Geurts R."/>
            <person name="Cannon S.B."/>
            <person name="Udvardi M.K."/>
            <person name="Benedito V.A."/>
            <person name="Mayer K.F."/>
            <person name="Gouzy J."/>
            <person name="Schoof H."/>
            <person name="Van de Peer Y."/>
            <person name="Proost S."/>
            <person name="Cook D.R."/>
            <person name="Meyers B.C."/>
            <person name="Spannagl M."/>
            <person name="Cheung F."/>
            <person name="De Mita S."/>
            <person name="Krishnakumar V."/>
            <person name="Gundlach H."/>
            <person name="Zhou S."/>
            <person name="Mudge J."/>
            <person name="Bharti A.K."/>
            <person name="Murray J.D."/>
            <person name="Naoumkina M.A."/>
            <person name="Rosen B."/>
            <person name="Silverstein K.A."/>
            <person name="Tang H."/>
            <person name="Rombauts S."/>
            <person name="Zhao P.X."/>
            <person name="Zhou P."/>
            <person name="Barbe V."/>
            <person name="Bardou P."/>
            <person name="Bechner M."/>
            <person name="Bellec A."/>
            <person name="Berger A."/>
            <person name="Berges H."/>
            <person name="Bidwell S."/>
            <person name="Bisseling T."/>
            <person name="Choisne N."/>
            <person name="Couloux A."/>
            <person name="Denny R."/>
            <person name="Deshpande S."/>
            <person name="Dai X."/>
            <person name="Doyle J.J."/>
            <person name="Dudez A.M."/>
            <person name="Farmer A.D."/>
            <person name="Fouteau S."/>
            <person name="Franken C."/>
            <person name="Gibelin C."/>
            <person name="Gish J."/>
            <person name="Goldstein S."/>
            <person name="Gonzalez A.J."/>
            <person name="Green P.J."/>
            <person name="Hallab A."/>
            <person name="Hartog M."/>
            <person name="Hua A."/>
            <person name="Humphray S.J."/>
            <person name="Jeong D.H."/>
            <person name="Jing Y."/>
            <person name="Jocker A."/>
            <person name="Kenton S.M."/>
            <person name="Kim D.J."/>
            <person name="Klee K."/>
            <person name="Lai H."/>
            <person name="Lang C."/>
            <person name="Lin S."/>
            <person name="Macmil S.L."/>
            <person name="Magdelenat G."/>
            <person name="Matthews L."/>
            <person name="McCorrison J."/>
            <person name="Monaghan E.L."/>
            <person name="Mun J.H."/>
            <person name="Najar F.Z."/>
            <person name="Nicholson C."/>
            <person name="Noirot C."/>
            <person name="O'Bleness M."/>
            <person name="Paule C.R."/>
            <person name="Poulain J."/>
            <person name="Prion F."/>
            <person name="Qin B."/>
            <person name="Qu C."/>
            <person name="Retzel E.F."/>
            <person name="Riddle C."/>
            <person name="Sallet E."/>
            <person name="Samain S."/>
            <person name="Samson N."/>
            <person name="Sanders I."/>
            <person name="Saurat O."/>
            <person name="Scarpelli C."/>
            <person name="Schiex T."/>
            <person name="Segurens B."/>
            <person name="Severin A.J."/>
            <person name="Sherrier D.J."/>
            <person name="Shi R."/>
            <person name="Sims S."/>
            <person name="Singer S.R."/>
            <person name="Sinharoy S."/>
            <person name="Sterck L."/>
            <person name="Viollet A."/>
            <person name="Wang B.B."/>
            <person name="Wang K."/>
            <person name="Wang M."/>
            <person name="Wang X."/>
            <person name="Warfsmann J."/>
            <person name="Weissenbach J."/>
            <person name="White D.D."/>
            <person name="White J.D."/>
            <person name="Wiley G.B."/>
            <person name="Wincker P."/>
            <person name="Xing Y."/>
            <person name="Yang L."/>
            <person name="Yao Z."/>
            <person name="Ying F."/>
            <person name="Zhai J."/>
            <person name="Zhou L."/>
            <person name="Zuber A."/>
            <person name="Denarie J."/>
            <person name="Dixon R.A."/>
            <person name="May G.D."/>
            <person name="Schwartz D.C."/>
            <person name="Rogers J."/>
            <person name="Quetier F."/>
            <person name="Town C.D."/>
            <person name="Roe B.A."/>
        </authorList>
    </citation>
    <scope>NUCLEOTIDE SEQUENCE [LARGE SCALE GENOMIC DNA]</scope>
    <source>
        <strain evidence="1">A17</strain>
        <strain evidence="2 3">cv. Jemalong A17</strain>
    </source>
</reference>
<evidence type="ECO:0000313" key="2">
    <source>
        <dbReference type="EnsemblPlants" id="AES70403"/>
    </source>
</evidence>
<proteinExistence type="predicted"/>
<name>G7J006_MEDTR</name>
<gene>
    <name evidence="1" type="ordered locus">MTR_3g053770</name>
</gene>